<dbReference type="InterPro" id="IPR001810">
    <property type="entry name" value="F-box_dom"/>
</dbReference>
<evidence type="ECO:0000259" key="1">
    <source>
        <dbReference type="SMART" id="SM00579"/>
    </source>
</evidence>
<reference evidence="3 4" key="1">
    <citation type="submission" date="2024-04" db="EMBL/GenBank/DDBJ databases">
        <title>Genome assembly C_amara_ONT_v2.</title>
        <authorList>
            <person name="Yant L."/>
            <person name="Moore C."/>
            <person name="Slenker M."/>
        </authorList>
    </citation>
    <scope>NUCLEOTIDE SEQUENCE [LARGE SCALE GENOMIC DNA]</scope>
    <source>
        <tissue evidence="3">Leaf</tissue>
    </source>
</reference>
<dbReference type="AlphaFoldDB" id="A0ABD1C986"/>
<dbReference type="Proteomes" id="UP001558713">
    <property type="component" value="Unassembled WGS sequence"/>
</dbReference>
<accession>A0ABD1C986</accession>
<dbReference type="PANTHER" id="PTHR31900">
    <property type="entry name" value="F-BOX/RNI SUPERFAMILY PROTEIN-RELATED"/>
    <property type="match status" value="1"/>
</dbReference>
<organism evidence="3 4">
    <name type="scientific">Cardamine amara subsp. amara</name>
    <dbReference type="NCBI Taxonomy" id="228776"/>
    <lineage>
        <taxon>Eukaryota</taxon>
        <taxon>Viridiplantae</taxon>
        <taxon>Streptophyta</taxon>
        <taxon>Embryophyta</taxon>
        <taxon>Tracheophyta</taxon>
        <taxon>Spermatophyta</taxon>
        <taxon>Magnoliopsida</taxon>
        <taxon>eudicotyledons</taxon>
        <taxon>Gunneridae</taxon>
        <taxon>Pentapetalae</taxon>
        <taxon>rosids</taxon>
        <taxon>malvids</taxon>
        <taxon>Brassicales</taxon>
        <taxon>Brassicaceae</taxon>
        <taxon>Cardamineae</taxon>
        <taxon>Cardamine</taxon>
    </lineage>
</organism>
<proteinExistence type="predicted"/>
<dbReference type="EMBL" id="JBANAX010000014">
    <property type="protein sequence ID" value="KAL1225998.1"/>
    <property type="molecule type" value="Genomic_DNA"/>
</dbReference>
<sequence>MEERKASEGFSNAREDLISKLHDSLISQILFYLPTKEAVRTSVLSKRWNIVWLLIPRLDLESYEFPTYNEFVVFMDKFLDFSKGENSCLHKLRLSIWEEKNDQYSSVTRWIDFVAATHKLKHLDVESLIVKRECLQVMPVSLYISQTLLYLRLHRVLLGSFESVSLPCLKTMHLETNIYANETSLELLISSCHVLEDLSIVRKVDDNVKVLRVHSQSINSLSVGYVFPESQDLSRFDRVNSGVLIDAPKLKYLKFIKEISASKIISNLCSLVKVGFVGPFHIQRKYFNGNKQMASNFFTGIARVRDMSISYSVMKLILKVESSFHFGNLTCLEAKLYGYDVKILSTFLERCPNLKSIVLDFDYSSFVTAPSFSSVPQCLLSSIEFVEIKSRFNGRPVEIEVAKYFVKNSIVLKKLVVHLSHSMQNKSFVDLTNLFTWPRASSMCEIVHVNDC</sequence>
<dbReference type="SMART" id="SM00579">
    <property type="entry name" value="FBD"/>
    <property type="match status" value="1"/>
</dbReference>
<dbReference type="EMBL" id="JBANAX010000294">
    <property type="protein sequence ID" value="KAL1214952.1"/>
    <property type="molecule type" value="Genomic_DNA"/>
</dbReference>
<protein>
    <submittedName>
        <fullName evidence="3">FBD-associated F-box protein</fullName>
    </submittedName>
</protein>
<dbReference type="InterPro" id="IPR053781">
    <property type="entry name" value="F-box_AtFBL13-like"/>
</dbReference>
<keyword evidence="4" id="KW-1185">Reference proteome</keyword>
<dbReference type="SUPFAM" id="SSF81383">
    <property type="entry name" value="F-box domain"/>
    <property type="match status" value="1"/>
</dbReference>
<name>A0ABD1C986_CARAN</name>
<evidence type="ECO:0000313" key="3">
    <source>
        <dbReference type="EMBL" id="KAL1225998.1"/>
    </source>
</evidence>
<dbReference type="InterPro" id="IPR006566">
    <property type="entry name" value="FBD"/>
</dbReference>
<dbReference type="InterPro" id="IPR055411">
    <property type="entry name" value="LRR_FXL15/At3g58940/PEG3-like"/>
</dbReference>
<evidence type="ECO:0000313" key="4">
    <source>
        <dbReference type="Proteomes" id="UP001558713"/>
    </source>
</evidence>
<dbReference type="InterPro" id="IPR036047">
    <property type="entry name" value="F-box-like_dom_sf"/>
</dbReference>
<dbReference type="InterPro" id="IPR032675">
    <property type="entry name" value="LRR_dom_sf"/>
</dbReference>
<dbReference type="CDD" id="cd22160">
    <property type="entry name" value="F-box_AtFBL13-like"/>
    <property type="match status" value="1"/>
</dbReference>
<dbReference type="Pfam" id="PF00646">
    <property type="entry name" value="F-box"/>
    <property type="match status" value="1"/>
</dbReference>
<comment type="caution">
    <text evidence="3">The sequence shown here is derived from an EMBL/GenBank/DDBJ whole genome shotgun (WGS) entry which is preliminary data.</text>
</comment>
<dbReference type="SUPFAM" id="SSF52047">
    <property type="entry name" value="RNI-like"/>
    <property type="match status" value="1"/>
</dbReference>
<evidence type="ECO:0000313" key="2">
    <source>
        <dbReference type="EMBL" id="KAL1214952.1"/>
    </source>
</evidence>
<dbReference type="PANTHER" id="PTHR31900:SF25">
    <property type="entry name" value="FBD DOMAIN-CONTAINING PROTEIN"/>
    <property type="match status" value="1"/>
</dbReference>
<dbReference type="Pfam" id="PF24758">
    <property type="entry name" value="LRR_At5g56370"/>
    <property type="match status" value="1"/>
</dbReference>
<dbReference type="Pfam" id="PF08387">
    <property type="entry name" value="FBD"/>
    <property type="match status" value="1"/>
</dbReference>
<dbReference type="Gene3D" id="3.80.10.10">
    <property type="entry name" value="Ribonuclease Inhibitor"/>
    <property type="match status" value="1"/>
</dbReference>
<dbReference type="InterPro" id="IPR050232">
    <property type="entry name" value="FBL13/AtMIF1-like"/>
</dbReference>
<feature type="domain" description="FBD" evidence="1">
    <location>
        <begin position="377"/>
        <end position="449"/>
    </location>
</feature>
<gene>
    <name evidence="3" type="ORF">V5N11_008730</name>
    <name evidence="2" type="ORF">V5N11_011468</name>
</gene>